<comment type="caution">
    <text evidence="2">The sequence shown here is derived from an EMBL/GenBank/DDBJ whole genome shotgun (WGS) entry which is preliminary data.</text>
</comment>
<gene>
    <name evidence="2" type="ORF">H9808_03845</name>
</gene>
<reference evidence="2" key="1">
    <citation type="journal article" date="2021" name="PeerJ">
        <title>Extensive microbial diversity within the chicken gut microbiome revealed by metagenomics and culture.</title>
        <authorList>
            <person name="Gilroy R."/>
            <person name="Ravi A."/>
            <person name="Getino M."/>
            <person name="Pursley I."/>
            <person name="Horton D.L."/>
            <person name="Alikhan N.F."/>
            <person name="Baker D."/>
            <person name="Gharbi K."/>
            <person name="Hall N."/>
            <person name="Watson M."/>
            <person name="Adriaenssens E.M."/>
            <person name="Foster-Nyarko E."/>
            <person name="Jarju S."/>
            <person name="Secka A."/>
            <person name="Antonio M."/>
            <person name="Oren A."/>
            <person name="Chaudhuri R.R."/>
            <person name="La Ragione R."/>
            <person name="Hildebrand F."/>
            <person name="Pallen M.J."/>
        </authorList>
    </citation>
    <scope>NUCLEOTIDE SEQUENCE</scope>
    <source>
        <strain evidence="2">CHK169-4300</strain>
    </source>
</reference>
<protein>
    <submittedName>
        <fullName evidence="2">Type II secretion system GspH family protein</fullName>
    </submittedName>
</protein>
<accession>A0A9D2G1H8</accession>
<name>A0A9D2G1H8_9LACT</name>
<dbReference type="EMBL" id="DXAZ01000052">
    <property type="protein sequence ID" value="HIZ70878.1"/>
    <property type="molecule type" value="Genomic_DNA"/>
</dbReference>
<sequence length="103" mass="12347">MKYEKKSEQGFLLLESLVTLGMIASISLLIYPMIARWMLIRKEAKDEIELNRIFYEASMEWNTTQSLDENYKGYVIQSNKNKLSIKKENQKVEVYLYDYEFEE</sequence>
<dbReference type="Proteomes" id="UP000824106">
    <property type="component" value="Unassembled WGS sequence"/>
</dbReference>
<proteinExistence type="predicted"/>
<keyword evidence="1" id="KW-1133">Transmembrane helix</keyword>
<dbReference type="AlphaFoldDB" id="A0A9D2G1H8"/>
<keyword evidence="1" id="KW-0812">Transmembrane</keyword>
<evidence type="ECO:0000256" key="1">
    <source>
        <dbReference type="SAM" id="Phobius"/>
    </source>
</evidence>
<feature type="transmembrane region" description="Helical" evidence="1">
    <location>
        <begin position="12"/>
        <end position="34"/>
    </location>
</feature>
<keyword evidence="1" id="KW-0472">Membrane</keyword>
<evidence type="ECO:0000313" key="2">
    <source>
        <dbReference type="EMBL" id="HIZ70878.1"/>
    </source>
</evidence>
<organism evidence="2 3">
    <name type="scientific">Candidatus Atopostipes pullistercoris</name>
    <dbReference type="NCBI Taxonomy" id="2838467"/>
    <lineage>
        <taxon>Bacteria</taxon>
        <taxon>Bacillati</taxon>
        <taxon>Bacillota</taxon>
        <taxon>Bacilli</taxon>
        <taxon>Lactobacillales</taxon>
        <taxon>Carnobacteriaceae</taxon>
        <taxon>Atopostipes</taxon>
    </lineage>
</organism>
<reference evidence="2" key="2">
    <citation type="submission" date="2021-04" db="EMBL/GenBank/DDBJ databases">
        <authorList>
            <person name="Gilroy R."/>
        </authorList>
    </citation>
    <scope>NUCLEOTIDE SEQUENCE</scope>
    <source>
        <strain evidence="2">CHK169-4300</strain>
    </source>
</reference>
<evidence type="ECO:0000313" key="3">
    <source>
        <dbReference type="Proteomes" id="UP000824106"/>
    </source>
</evidence>